<evidence type="ECO:0000313" key="2">
    <source>
        <dbReference type="EMBL" id="RDU61694.1"/>
    </source>
</evidence>
<dbReference type="AlphaFoldDB" id="A0A3D8IAA9"/>
<feature type="non-terminal residue" evidence="2">
    <location>
        <position position="1154"/>
    </location>
</feature>
<evidence type="ECO:0000313" key="3">
    <source>
        <dbReference type="Proteomes" id="UP000256379"/>
    </source>
</evidence>
<comment type="caution">
    <text evidence="2">The sequence shown here is derived from an EMBL/GenBank/DDBJ whole genome shotgun (WGS) entry which is preliminary data.</text>
</comment>
<protein>
    <submittedName>
        <fullName evidence="2">Uncharacterized protein</fullName>
    </submittedName>
</protein>
<dbReference type="EMBL" id="NXLQ01000043">
    <property type="protein sequence ID" value="RDU61694.1"/>
    <property type="molecule type" value="Genomic_DNA"/>
</dbReference>
<dbReference type="Proteomes" id="UP000256379">
    <property type="component" value="Unassembled WGS sequence"/>
</dbReference>
<accession>A0A3D8IAA9</accession>
<gene>
    <name evidence="2" type="ORF">CQA53_09850</name>
</gene>
<reference evidence="2 3" key="1">
    <citation type="submission" date="2018-04" db="EMBL/GenBank/DDBJ databases">
        <title>Novel Campyloabacter and Helicobacter Species and Strains.</title>
        <authorList>
            <person name="Mannion A.J."/>
            <person name="Shen Z."/>
            <person name="Fox J.G."/>
        </authorList>
    </citation>
    <scope>NUCLEOTIDE SEQUENCE [LARGE SCALE GENOMIC DNA]</scope>
    <source>
        <strain evidence="2 3">MIT 17-337</strain>
    </source>
</reference>
<organism evidence="2 3">
    <name type="scientific">Helicobacter didelphidarum</name>
    <dbReference type="NCBI Taxonomy" id="2040648"/>
    <lineage>
        <taxon>Bacteria</taxon>
        <taxon>Pseudomonadati</taxon>
        <taxon>Campylobacterota</taxon>
        <taxon>Epsilonproteobacteria</taxon>
        <taxon>Campylobacterales</taxon>
        <taxon>Helicobacteraceae</taxon>
        <taxon>Helicobacter</taxon>
    </lineage>
</organism>
<dbReference type="OrthoDB" id="5313553at2"/>
<sequence length="1154" mass="136825">MEKIKKISLICQKNKLINEITTYTKNAKKIALHCSNFHKPKNIYSPVEELALEDWLWKYLSGLKGIEVEIHNYNSINQENITKSSKEERNKNLIIYNKKSELSDILFNFVKQLNKDKDENKNDKKDKDEDEKNLSKAIHKFLEQQNSIDKLTSCIETYLKKPLIKKLKEFEETKFFADEKRYEESLEQIFDELIQDIKAIHKEGNAQAYKEIVNLFFSIFNIFDIKKALNKSNMALNILFEGSRTLFNILEWVDSQYSFAISNSVIKLFVQDIAPIISLFDNHILNYTLIIDDRILIEISGFKRNITESKAYIKQDLALLIELEEKNLVNIQDINLRYEHQSENLQICDKKNITDYLITQMSLSNNRLSYIESPYFNSSKLVKLIKNEEDTTIKPSEQGYNYLIISNAPYKHNAGLNEKLLEKLGNVIFYGDDNNKEIKSDSLFKNPQDYNTIIDYSKYKINIKDEANQPYVVSLSPFVFVPQKEYENYQFIKEEFDRFSSNLLTEDKYLIEQYFDFKRKNNDKIPIFDFIENFFQQENNKKDFLKQEKKYFKESIKCLQGYIDSLIKVLVTYEYNYYEFGYEIPIQEKQLKPKKEYSVLEMLLLALTYYVIKNFYTSIETDIKSWWFFNPHYERIEIDKESLTMLPYDAFLVLKNNKIPLCFSTKRKEKLLENHQEVFCIEEFVIKLDNQEDTDEIDVDKVLKEFFKEEDFKDELKNLNDNNLDDLDILAKELQNLDEKLQKEKSQEHIKTSESLLLIVEEFITSFFPFASLIFNLNPFNLSKKLVKLLISYKTNHLREVLFGELGLAYLAYILYNHDMKIHIQTYKRNRTLDRKFERLKKKSFVQAVKQVQNSVATISQKDHIKDLKQIKGQDLKYYKNIFLKDYTKDTIKDFFKSIPQSIGLNIFNQVFITEYEKSKKEFERLKFAKLSYKYHPPYVLKKHNEGVFYPMLVNNTFLSFNFINMIIGGRLKTGALGDIDSLFYCYEGKNTKNTRNYLLNKLLSYLCLDELRVMNDNLTPLNDIEFFNTRAYTKDLQTRPRFLKLKHDEGEFTTPPHSSKQIKENLAKFNKTMQNINEDKRKEALYNQYSPDSSNGLNAIDAYHTAMNYLDDVYMGSFNTNLKDNKPNSEKHREFLKSLNTIGLNNIRAMYEG</sequence>
<name>A0A3D8IAA9_9HELI</name>
<proteinExistence type="predicted"/>
<feature type="coiled-coil region" evidence="1">
    <location>
        <begin position="713"/>
        <end position="747"/>
    </location>
</feature>
<dbReference type="RefSeq" id="WP_115543820.1">
    <property type="nucleotide sequence ID" value="NZ_NXLQ01000043.1"/>
</dbReference>
<keyword evidence="1" id="KW-0175">Coiled coil</keyword>
<keyword evidence="3" id="KW-1185">Reference proteome</keyword>
<evidence type="ECO:0000256" key="1">
    <source>
        <dbReference type="SAM" id="Coils"/>
    </source>
</evidence>